<reference evidence="2 3" key="1">
    <citation type="journal article" date="2010" name="Stand. Genomic Sci.">
        <title>Complete genome sequence of Haliangium ochraceum type strain (SMP-2).</title>
        <authorList>
            <consortium name="US DOE Joint Genome Institute (JGI-PGF)"/>
            <person name="Ivanova N."/>
            <person name="Daum C."/>
            <person name="Lang E."/>
            <person name="Abt B."/>
            <person name="Kopitz M."/>
            <person name="Saunders E."/>
            <person name="Lapidus A."/>
            <person name="Lucas S."/>
            <person name="Glavina Del Rio T."/>
            <person name="Nolan M."/>
            <person name="Tice H."/>
            <person name="Copeland A."/>
            <person name="Cheng J.F."/>
            <person name="Chen F."/>
            <person name="Bruce D."/>
            <person name="Goodwin L."/>
            <person name="Pitluck S."/>
            <person name="Mavromatis K."/>
            <person name="Pati A."/>
            <person name="Mikhailova N."/>
            <person name="Chen A."/>
            <person name="Palaniappan K."/>
            <person name="Land M."/>
            <person name="Hauser L."/>
            <person name="Chang Y.J."/>
            <person name="Jeffries C.D."/>
            <person name="Detter J.C."/>
            <person name="Brettin T."/>
            <person name="Rohde M."/>
            <person name="Goker M."/>
            <person name="Bristow J."/>
            <person name="Markowitz V."/>
            <person name="Eisen J.A."/>
            <person name="Hugenholtz P."/>
            <person name="Kyrpides N.C."/>
            <person name="Klenk H.P."/>
        </authorList>
    </citation>
    <scope>NUCLEOTIDE SEQUENCE [LARGE SCALE GENOMIC DNA]</scope>
    <source>
        <strain evidence="3">DSM 14365 / CIP 107738 / JCM 11303 / AJ 13395 / SMP-2</strain>
    </source>
</reference>
<organism evidence="2 3">
    <name type="scientific">Haliangium ochraceum (strain DSM 14365 / JCM 11303 / SMP-2)</name>
    <dbReference type="NCBI Taxonomy" id="502025"/>
    <lineage>
        <taxon>Bacteria</taxon>
        <taxon>Pseudomonadati</taxon>
        <taxon>Myxococcota</taxon>
        <taxon>Polyangia</taxon>
        <taxon>Haliangiales</taxon>
        <taxon>Kofleriaceae</taxon>
        <taxon>Haliangium</taxon>
    </lineage>
</organism>
<feature type="region of interest" description="Disordered" evidence="1">
    <location>
        <begin position="41"/>
        <end position="99"/>
    </location>
</feature>
<name>D0LJ24_HALO1</name>
<protein>
    <submittedName>
        <fullName evidence="2">Uncharacterized protein</fullName>
    </submittedName>
</protein>
<dbReference type="KEGG" id="hoh:Hoch_0412"/>
<dbReference type="Proteomes" id="UP000001880">
    <property type="component" value="Chromosome"/>
</dbReference>
<proteinExistence type="predicted"/>
<dbReference type="STRING" id="502025.Hoch_0412"/>
<evidence type="ECO:0000256" key="1">
    <source>
        <dbReference type="SAM" id="MobiDB-lite"/>
    </source>
</evidence>
<feature type="region of interest" description="Disordered" evidence="1">
    <location>
        <begin position="208"/>
        <end position="278"/>
    </location>
</feature>
<dbReference type="AlphaFoldDB" id="D0LJ24"/>
<dbReference type="HOGENOM" id="CLU_1000276_0_0_7"/>
<feature type="compositionally biased region" description="Low complexity" evidence="1">
    <location>
        <begin position="41"/>
        <end position="50"/>
    </location>
</feature>
<evidence type="ECO:0000313" key="3">
    <source>
        <dbReference type="Proteomes" id="UP000001880"/>
    </source>
</evidence>
<dbReference type="RefSeq" id="WP_012825680.1">
    <property type="nucleotide sequence ID" value="NC_013440.1"/>
</dbReference>
<keyword evidence="3" id="KW-1185">Reference proteome</keyword>
<accession>D0LJ24</accession>
<evidence type="ECO:0000313" key="2">
    <source>
        <dbReference type="EMBL" id="ACY13053.1"/>
    </source>
</evidence>
<dbReference type="EMBL" id="CP001804">
    <property type="protein sequence ID" value="ACY13053.1"/>
    <property type="molecule type" value="Genomic_DNA"/>
</dbReference>
<sequence length="278" mass="29267">MADSRSGSKLIIAVLAVAVLGLTVALILSLRDPAPEVAAAPPAAEAPAAPMRTGEGAGSGGFAQARQPSLPGGPPARARNELGQPLDENGRPIGPPHKLQTLRNRAIAEGELPMTPPRFDDPAQRAQFKAWWVDEFSRRVAIFETLEPGDYPSAEDTAALLEDMYDAGEPRSPGESVEDAMNRRRQFRTHMRHFLDVYGVPPYTVVTRAGDPQYGQPSAPPLQPPGVSDEPVVPAEPSEMTPPGRGADDPGGTDPVNPNSGPNTGPGTRDGAEQGGAR</sequence>
<feature type="compositionally biased region" description="Polar residues" evidence="1">
    <location>
        <begin position="256"/>
        <end position="266"/>
    </location>
</feature>
<gene>
    <name evidence="2" type="ordered locus">Hoch_0412</name>
</gene>